<comment type="caution">
    <text evidence="3">The sequence shown here is derived from an EMBL/GenBank/DDBJ whole genome shotgun (WGS) entry which is preliminary data.</text>
</comment>
<evidence type="ECO:0000259" key="2">
    <source>
        <dbReference type="Pfam" id="PF03413"/>
    </source>
</evidence>
<dbReference type="Proteomes" id="UP000265692">
    <property type="component" value="Unassembled WGS sequence"/>
</dbReference>
<dbReference type="Pfam" id="PF03413">
    <property type="entry name" value="PepSY"/>
    <property type="match status" value="1"/>
</dbReference>
<dbReference type="OrthoDB" id="2867702at2"/>
<feature type="region of interest" description="Disordered" evidence="1">
    <location>
        <begin position="88"/>
        <end position="116"/>
    </location>
</feature>
<dbReference type="Gene3D" id="3.10.450.40">
    <property type="match status" value="2"/>
</dbReference>
<organism evidence="3 4">
    <name type="scientific">Ureibacillus yapensis</name>
    <dbReference type="NCBI Taxonomy" id="2304605"/>
    <lineage>
        <taxon>Bacteria</taxon>
        <taxon>Bacillati</taxon>
        <taxon>Bacillota</taxon>
        <taxon>Bacilli</taxon>
        <taxon>Bacillales</taxon>
        <taxon>Caryophanaceae</taxon>
        <taxon>Ureibacillus</taxon>
    </lineage>
</organism>
<reference evidence="3 4" key="1">
    <citation type="submission" date="2018-08" db="EMBL/GenBank/DDBJ databases">
        <title>Lysinibacillus sp. YLB-03 draft genome sequence.</title>
        <authorList>
            <person name="Yu L."/>
        </authorList>
    </citation>
    <scope>NUCLEOTIDE SEQUENCE [LARGE SCALE GENOMIC DNA]</scope>
    <source>
        <strain evidence="3 4">YLB-03</strain>
    </source>
</reference>
<dbReference type="AlphaFoldDB" id="A0A396S2J4"/>
<dbReference type="InterPro" id="IPR025711">
    <property type="entry name" value="PepSY"/>
</dbReference>
<evidence type="ECO:0000313" key="3">
    <source>
        <dbReference type="EMBL" id="RHW31384.1"/>
    </source>
</evidence>
<feature type="domain" description="PepSY" evidence="2">
    <location>
        <begin position="112"/>
        <end position="170"/>
    </location>
</feature>
<evidence type="ECO:0000256" key="1">
    <source>
        <dbReference type="SAM" id="MobiDB-lite"/>
    </source>
</evidence>
<sequence>MKKITVILLLVFILGAIVWYGGTKALNRTPAPLSEDKVSQMVIEKYGGTIKNVRPEQENYKLTLKKNQMLYDITVNRRTGEVLSFVKQTSPVTKNRQKPESIEPQKHKEGTPITPEKAKELAAEKVIGTITSIELDEDDGQLVYEIDIDQTKTKKAEVVVNAYSGKIEAITFKTIEDEED</sequence>
<dbReference type="RefSeq" id="WP_118877774.1">
    <property type="nucleotide sequence ID" value="NZ_QWEI01000017.1"/>
</dbReference>
<dbReference type="EMBL" id="QWEI01000017">
    <property type="protein sequence ID" value="RHW31384.1"/>
    <property type="molecule type" value="Genomic_DNA"/>
</dbReference>
<keyword evidence="4" id="KW-1185">Reference proteome</keyword>
<gene>
    <name evidence="3" type="ORF">D1B33_17905</name>
</gene>
<name>A0A396S2J4_9BACL</name>
<evidence type="ECO:0000313" key="4">
    <source>
        <dbReference type="Proteomes" id="UP000265692"/>
    </source>
</evidence>
<protein>
    <submittedName>
        <fullName evidence="3">Peptidase</fullName>
    </submittedName>
</protein>
<feature type="compositionally biased region" description="Basic and acidic residues" evidence="1">
    <location>
        <begin position="97"/>
        <end position="116"/>
    </location>
</feature>
<proteinExistence type="predicted"/>
<accession>A0A396S2J4</accession>